<evidence type="ECO:0000259" key="4">
    <source>
        <dbReference type="PROSITE" id="PS50949"/>
    </source>
</evidence>
<name>A0A375EI13_9BURK</name>
<keyword evidence="3" id="KW-0804">Transcription</keyword>
<keyword evidence="2" id="KW-0238">DNA-binding</keyword>
<geneLocation type="plasmid" evidence="6">
    <name>I</name>
</geneLocation>
<evidence type="ECO:0000313" key="6">
    <source>
        <dbReference type="EMBL" id="SPD48960.1"/>
    </source>
</evidence>
<organism evidence="5 7">
    <name type="scientific">Cupriavidus taiwanensis</name>
    <dbReference type="NCBI Taxonomy" id="164546"/>
    <lineage>
        <taxon>Bacteria</taxon>
        <taxon>Pseudomonadati</taxon>
        <taxon>Pseudomonadota</taxon>
        <taxon>Betaproteobacteria</taxon>
        <taxon>Burkholderiales</taxon>
        <taxon>Burkholderiaceae</taxon>
        <taxon>Cupriavidus</taxon>
    </lineage>
</organism>
<reference evidence="5" key="1">
    <citation type="submission" date="2018-01" db="EMBL/GenBank/DDBJ databases">
        <authorList>
            <person name="Clerissi C."/>
        </authorList>
    </citation>
    <scope>NUCLEOTIDE SEQUENCE</scope>
    <source>
        <strain evidence="5">Cupriavidus taiwanensis STM 8556</strain>
    </source>
</reference>
<dbReference type="EMBL" id="LT984809">
    <property type="protein sequence ID" value="SPD48960.1"/>
    <property type="molecule type" value="Genomic_DNA"/>
</dbReference>
<dbReference type="SMART" id="SM00345">
    <property type="entry name" value="HTH_GNTR"/>
    <property type="match status" value="1"/>
</dbReference>
<accession>A0A375EI13</accession>
<dbReference type="GO" id="GO:0003677">
    <property type="term" value="F:DNA binding"/>
    <property type="evidence" value="ECO:0007669"/>
    <property type="project" value="UniProtKB-KW"/>
</dbReference>
<reference evidence="6 7" key="2">
    <citation type="submission" date="2018-01" db="EMBL/GenBank/DDBJ databases">
        <authorList>
            <person name="Gaut B.S."/>
            <person name="Morton B.R."/>
            <person name="Clegg M.T."/>
            <person name="Duvall M.R."/>
        </authorList>
    </citation>
    <scope>NUCLEOTIDE SEQUENCE [LARGE SCALE GENOMIC DNA]</scope>
    <source>
        <strain evidence="6">Cupriavidus taiwanensis STM 8555</strain>
        <plasmid evidence="6">I</plasmid>
    </source>
</reference>
<feature type="domain" description="HTH gntR-type" evidence="4">
    <location>
        <begin position="1"/>
        <end position="68"/>
    </location>
</feature>
<evidence type="ECO:0000313" key="7">
    <source>
        <dbReference type="Proteomes" id="UP000256952"/>
    </source>
</evidence>
<evidence type="ECO:0000256" key="2">
    <source>
        <dbReference type="ARBA" id="ARBA00023125"/>
    </source>
</evidence>
<evidence type="ECO:0000256" key="1">
    <source>
        <dbReference type="ARBA" id="ARBA00023015"/>
    </source>
</evidence>
<dbReference type="GO" id="GO:0003700">
    <property type="term" value="F:DNA-binding transcription factor activity"/>
    <property type="evidence" value="ECO:0007669"/>
    <property type="project" value="InterPro"/>
</dbReference>
<evidence type="ECO:0000256" key="3">
    <source>
        <dbReference type="ARBA" id="ARBA00023163"/>
    </source>
</evidence>
<proteinExistence type="predicted"/>
<dbReference type="InterPro" id="IPR000524">
    <property type="entry name" value="Tscrpt_reg_HTH_GntR"/>
</dbReference>
<keyword evidence="1" id="KW-0805">Transcription regulation</keyword>
<dbReference type="SUPFAM" id="SSF46785">
    <property type="entry name" value="Winged helix' DNA-binding domain"/>
    <property type="match status" value="1"/>
</dbReference>
<dbReference type="EMBL" id="OFTH01000056">
    <property type="protein sequence ID" value="SOZ75437.1"/>
    <property type="molecule type" value="Genomic_DNA"/>
</dbReference>
<dbReference type="Pfam" id="PF00392">
    <property type="entry name" value="GntR"/>
    <property type="match status" value="1"/>
</dbReference>
<dbReference type="InterPro" id="IPR036388">
    <property type="entry name" value="WH-like_DNA-bd_sf"/>
</dbReference>
<gene>
    <name evidence="6" type="ORF">CBM2612_P0305</name>
    <name evidence="5" type="ORF">CBM2613_U50004</name>
</gene>
<dbReference type="RefSeq" id="WP_115684112.1">
    <property type="nucleotide sequence ID" value="NZ_LT984809.1"/>
</dbReference>
<dbReference type="Gene3D" id="1.10.10.10">
    <property type="entry name" value="Winged helix-like DNA-binding domain superfamily/Winged helix DNA-binding domain"/>
    <property type="match status" value="1"/>
</dbReference>
<dbReference type="Proteomes" id="UP000256952">
    <property type="component" value="Unassembled WGS sequence"/>
</dbReference>
<protein>
    <submittedName>
        <fullName evidence="5">GntR family transcriptional regulator</fullName>
    </submittedName>
</protein>
<dbReference type="InterPro" id="IPR036390">
    <property type="entry name" value="WH_DNA-bd_sf"/>
</dbReference>
<sequence length="117" mass="13056">MSKCSSAAIDIISFIQNENLAVGAHLPAQRLADKLRVYRSPLNEALLRLHERGIVTRKENHGYFVAKVMDVPASEVASQLLKDRHELTATQLNAVLQRISQEGRGMPSPGYGWEFMP</sequence>
<keyword evidence="6" id="KW-0614">Plasmid</keyword>
<dbReference type="PROSITE" id="PS50949">
    <property type="entry name" value="HTH_GNTR"/>
    <property type="match status" value="1"/>
</dbReference>
<dbReference type="AlphaFoldDB" id="A0A375EI13"/>
<evidence type="ECO:0000313" key="5">
    <source>
        <dbReference type="EMBL" id="SOZ75437.1"/>
    </source>
</evidence>